<comment type="caution">
    <text evidence="1">The sequence shown here is derived from an EMBL/GenBank/DDBJ whole genome shotgun (WGS) entry which is preliminary data.</text>
</comment>
<protein>
    <submittedName>
        <fullName evidence="1">Uncharacterized protein</fullName>
    </submittedName>
</protein>
<dbReference type="AlphaFoldDB" id="A0A328D5X9"/>
<name>A0A328D5X9_9ASTE</name>
<keyword evidence="2" id="KW-1185">Reference proteome</keyword>
<reference evidence="1 2" key="1">
    <citation type="submission" date="2018-06" db="EMBL/GenBank/DDBJ databases">
        <title>The Genome of Cuscuta australis (Dodder) Provides Insight into the Evolution of Plant Parasitism.</title>
        <authorList>
            <person name="Liu H."/>
        </authorList>
    </citation>
    <scope>NUCLEOTIDE SEQUENCE [LARGE SCALE GENOMIC DNA]</scope>
    <source>
        <strain evidence="2">cv. Yunnan</strain>
        <tissue evidence="1">Vines</tissue>
    </source>
</reference>
<sequence>MDDSDAELSLNQSIVSPDSPQLVNRVSDDELLALPRTYELSASTLWRRRTFYMKIRADYSVGP</sequence>
<proteinExistence type="predicted"/>
<gene>
    <name evidence="1" type="ORF">DM860_017674</name>
</gene>
<dbReference type="Proteomes" id="UP000249390">
    <property type="component" value="Unassembled WGS sequence"/>
</dbReference>
<evidence type="ECO:0000313" key="2">
    <source>
        <dbReference type="Proteomes" id="UP000249390"/>
    </source>
</evidence>
<organism evidence="1 2">
    <name type="scientific">Cuscuta australis</name>
    <dbReference type="NCBI Taxonomy" id="267555"/>
    <lineage>
        <taxon>Eukaryota</taxon>
        <taxon>Viridiplantae</taxon>
        <taxon>Streptophyta</taxon>
        <taxon>Embryophyta</taxon>
        <taxon>Tracheophyta</taxon>
        <taxon>Spermatophyta</taxon>
        <taxon>Magnoliopsida</taxon>
        <taxon>eudicotyledons</taxon>
        <taxon>Gunneridae</taxon>
        <taxon>Pentapetalae</taxon>
        <taxon>asterids</taxon>
        <taxon>lamiids</taxon>
        <taxon>Solanales</taxon>
        <taxon>Convolvulaceae</taxon>
        <taxon>Cuscuteae</taxon>
        <taxon>Cuscuta</taxon>
        <taxon>Cuscuta subgen. Grammica</taxon>
        <taxon>Cuscuta sect. Cleistogrammica</taxon>
    </lineage>
</organism>
<dbReference type="EMBL" id="NQVE01000190">
    <property type="protein sequence ID" value="RAL41125.1"/>
    <property type="molecule type" value="Genomic_DNA"/>
</dbReference>
<evidence type="ECO:0000313" key="1">
    <source>
        <dbReference type="EMBL" id="RAL41125.1"/>
    </source>
</evidence>
<accession>A0A328D5X9</accession>